<gene>
    <name evidence="1" type="ORF">HPU229334_01315</name>
</gene>
<accession>A0A0N1ELU4</accession>
<comment type="caution">
    <text evidence="1">The sequence shown here is derived from an EMBL/GenBank/DDBJ whole genome shotgun (WGS) entry which is preliminary data.</text>
</comment>
<proteinExistence type="predicted"/>
<organism evidence="1 2">
    <name type="scientific">Helicobacter pullorum</name>
    <dbReference type="NCBI Taxonomy" id="35818"/>
    <lineage>
        <taxon>Bacteria</taxon>
        <taxon>Pseudomonadati</taxon>
        <taxon>Campylobacterota</taxon>
        <taxon>Epsilonproteobacteria</taxon>
        <taxon>Campylobacterales</taxon>
        <taxon>Helicobacteraceae</taxon>
        <taxon>Helicobacter</taxon>
    </lineage>
</organism>
<protein>
    <submittedName>
        <fullName evidence="1">Uncharacterized protein</fullName>
    </submittedName>
</protein>
<dbReference type="AlphaFoldDB" id="A0A0N1ELU4"/>
<reference evidence="1 2" key="1">
    <citation type="submission" date="2014-06" db="EMBL/GenBank/DDBJ databases">
        <title>Helicobacter pullorum isolates in fresh chicken meat - phenotypic and genotypic features.</title>
        <authorList>
            <person name="Borges V."/>
            <person name="Santos A."/>
            <person name="Correia C.B."/>
            <person name="Saraiva M."/>
            <person name="Menard A."/>
            <person name="Vieira L."/>
            <person name="Sampaio D.A."/>
            <person name="Gomes J.P."/>
            <person name="Oleastro M."/>
        </authorList>
    </citation>
    <scope>NUCLEOTIDE SEQUENCE [LARGE SCALE GENOMIC DNA]</scope>
    <source>
        <strain evidence="1 2">229334/12</strain>
    </source>
</reference>
<dbReference type="STRING" id="35818.HPU229336_06380"/>
<dbReference type="EMBL" id="JNOC01000015">
    <property type="protein sequence ID" value="KPH56394.1"/>
    <property type="molecule type" value="Genomic_DNA"/>
</dbReference>
<dbReference type="Proteomes" id="UP000037997">
    <property type="component" value="Unassembled WGS sequence"/>
</dbReference>
<dbReference type="PATRIC" id="fig|35818.11.peg.257"/>
<dbReference type="RefSeq" id="WP_054197501.1">
    <property type="nucleotide sequence ID" value="NZ_JNOC01000015.1"/>
</dbReference>
<evidence type="ECO:0000313" key="1">
    <source>
        <dbReference type="EMBL" id="KPH56394.1"/>
    </source>
</evidence>
<sequence length="157" mass="18818">MAEEIVHFLYNAKLPIEDRNFYQYYYKQNRDFCCNYSEPIKAFIEFLESLGGSTYQIICYVKLSYPPTFFIYIVDINEHSKYNISIDSIDSPQSNVTRERFFYDEIVIVQRDIEKRTGYGEIIVQYYALKENKVGIKFAKKFCKLVKQKIFKPIKKQ</sequence>
<evidence type="ECO:0000313" key="2">
    <source>
        <dbReference type="Proteomes" id="UP000037997"/>
    </source>
</evidence>
<name>A0A0N1ELU4_9HELI</name>